<evidence type="ECO:0000256" key="1">
    <source>
        <dbReference type="ARBA" id="ARBA00004141"/>
    </source>
</evidence>
<evidence type="ECO:0000256" key="6">
    <source>
        <dbReference type="ARBA" id="ARBA00023136"/>
    </source>
</evidence>
<gene>
    <name evidence="10" type="ORF">DIABBA_LOCUS3172</name>
</gene>
<dbReference type="PANTHER" id="PTHR11003:SF87">
    <property type="entry name" value="POTASSIUM CHANNEL DOMAIN-CONTAINING PROTEIN"/>
    <property type="match status" value="1"/>
</dbReference>
<evidence type="ECO:0000256" key="7">
    <source>
        <dbReference type="ARBA" id="ARBA00023303"/>
    </source>
</evidence>
<keyword evidence="6 8" id="KW-0472">Membrane</keyword>
<dbReference type="Gene3D" id="1.10.287.70">
    <property type="match status" value="1"/>
</dbReference>
<keyword evidence="2" id="KW-0813">Transport</keyword>
<dbReference type="AlphaFoldDB" id="A0A9N9STX5"/>
<dbReference type="OrthoDB" id="6433782at2759"/>
<evidence type="ECO:0000313" key="11">
    <source>
        <dbReference type="Proteomes" id="UP001153709"/>
    </source>
</evidence>
<evidence type="ECO:0000256" key="2">
    <source>
        <dbReference type="ARBA" id="ARBA00022448"/>
    </source>
</evidence>
<name>A0A9N9STX5_DIABA</name>
<keyword evidence="4 8" id="KW-1133">Transmembrane helix</keyword>
<evidence type="ECO:0000256" key="8">
    <source>
        <dbReference type="SAM" id="Phobius"/>
    </source>
</evidence>
<dbReference type="Pfam" id="PF07885">
    <property type="entry name" value="Ion_trans_2"/>
    <property type="match status" value="1"/>
</dbReference>
<dbReference type="GO" id="GO:0005886">
    <property type="term" value="C:plasma membrane"/>
    <property type="evidence" value="ECO:0007669"/>
    <property type="project" value="TreeGrafter"/>
</dbReference>
<dbReference type="InterPro" id="IPR003280">
    <property type="entry name" value="2pore_dom_K_chnl"/>
</dbReference>
<keyword evidence="5" id="KW-0406">Ion transport</keyword>
<comment type="subcellular location">
    <subcellularLocation>
        <location evidence="1">Membrane</location>
        <topology evidence="1">Multi-pass membrane protein</topology>
    </subcellularLocation>
</comment>
<dbReference type="SUPFAM" id="SSF81324">
    <property type="entry name" value="Voltage-gated potassium channels"/>
    <property type="match status" value="1"/>
</dbReference>
<keyword evidence="3 8" id="KW-0812">Transmembrane</keyword>
<accession>A0A9N9STX5</accession>
<dbReference type="GO" id="GO:0030322">
    <property type="term" value="P:stabilization of membrane potential"/>
    <property type="evidence" value="ECO:0007669"/>
    <property type="project" value="TreeGrafter"/>
</dbReference>
<evidence type="ECO:0000256" key="4">
    <source>
        <dbReference type="ARBA" id="ARBA00022989"/>
    </source>
</evidence>
<dbReference type="InterPro" id="IPR013099">
    <property type="entry name" value="K_chnl_dom"/>
</dbReference>
<proteinExistence type="predicted"/>
<dbReference type="GO" id="GO:0015271">
    <property type="term" value="F:outward rectifier potassium channel activity"/>
    <property type="evidence" value="ECO:0007669"/>
    <property type="project" value="TreeGrafter"/>
</dbReference>
<evidence type="ECO:0000256" key="5">
    <source>
        <dbReference type="ARBA" id="ARBA00023065"/>
    </source>
</evidence>
<feature type="domain" description="Potassium channel" evidence="9">
    <location>
        <begin position="95"/>
        <end position="145"/>
    </location>
</feature>
<feature type="transmembrane region" description="Helical" evidence="8">
    <location>
        <begin position="128"/>
        <end position="154"/>
    </location>
</feature>
<feature type="transmembrane region" description="Helical" evidence="8">
    <location>
        <begin position="95"/>
        <end position="116"/>
    </location>
</feature>
<dbReference type="GO" id="GO:0022841">
    <property type="term" value="F:potassium ion leak channel activity"/>
    <property type="evidence" value="ECO:0007669"/>
    <property type="project" value="TreeGrafter"/>
</dbReference>
<protein>
    <recommendedName>
        <fullName evidence="9">Potassium channel domain-containing protein</fullName>
    </recommendedName>
</protein>
<keyword evidence="11" id="KW-1185">Reference proteome</keyword>
<dbReference type="EMBL" id="OU898277">
    <property type="protein sequence ID" value="CAG9829347.1"/>
    <property type="molecule type" value="Genomic_DNA"/>
</dbReference>
<dbReference type="PANTHER" id="PTHR11003">
    <property type="entry name" value="POTASSIUM CHANNEL, SUBFAMILY K"/>
    <property type="match status" value="1"/>
</dbReference>
<dbReference type="Proteomes" id="UP001153709">
    <property type="component" value="Chromosome 2"/>
</dbReference>
<keyword evidence="7" id="KW-0407">Ion channel</keyword>
<organism evidence="10 11">
    <name type="scientific">Diabrotica balteata</name>
    <name type="common">Banded cucumber beetle</name>
    <dbReference type="NCBI Taxonomy" id="107213"/>
    <lineage>
        <taxon>Eukaryota</taxon>
        <taxon>Metazoa</taxon>
        <taxon>Ecdysozoa</taxon>
        <taxon>Arthropoda</taxon>
        <taxon>Hexapoda</taxon>
        <taxon>Insecta</taxon>
        <taxon>Pterygota</taxon>
        <taxon>Neoptera</taxon>
        <taxon>Endopterygota</taxon>
        <taxon>Coleoptera</taxon>
        <taxon>Polyphaga</taxon>
        <taxon>Cucujiformia</taxon>
        <taxon>Chrysomeloidea</taxon>
        <taxon>Chrysomelidae</taxon>
        <taxon>Galerucinae</taxon>
        <taxon>Diabroticina</taxon>
        <taxon>Diabroticites</taxon>
        <taxon>Diabrotica</taxon>
    </lineage>
</organism>
<evidence type="ECO:0000259" key="9">
    <source>
        <dbReference type="Pfam" id="PF07885"/>
    </source>
</evidence>
<evidence type="ECO:0000313" key="10">
    <source>
        <dbReference type="EMBL" id="CAG9829347.1"/>
    </source>
</evidence>
<sequence>MDFVADRIEHDFSDLGIAWRVCFFFNTEGPRELRQAETLAKIQRDLSVELSIDLKQTEDHQEVWSNLIHKYFERHEKVFLEAVGAGFGEGGDGNIWTYPGCVLFTVSLLTTFGFGAPIPRTPLGRETAVIFAAIRIPFHFLLILNMEFALLGLLSHMVIQSILKELSNTRLTPIPCTNGIKPKKKTARAFEIKD</sequence>
<reference evidence="10" key="1">
    <citation type="submission" date="2022-01" db="EMBL/GenBank/DDBJ databases">
        <authorList>
            <person name="King R."/>
        </authorList>
    </citation>
    <scope>NUCLEOTIDE SEQUENCE</scope>
</reference>
<evidence type="ECO:0000256" key="3">
    <source>
        <dbReference type="ARBA" id="ARBA00022692"/>
    </source>
</evidence>